<keyword evidence="1" id="KW-0732">Signal</keyword>
<feature type="signal peptide" evidence="1">
    <location>
        <begin position="1"/>
        <end position="32"/>
    </location>
</feature>
<reference evidence="2" key="1">
    <citation type="submission" date="2018-05" db="EMBL/GenBank/DDBJ databases">
        <title>Draft genome of Mucuna pruriens seed.</title>
        <authorList>
            <person name="Nnadi N.E."/>
            <person name="Vos R."/>
            <person name="Hasami M.H."/>
            <person name="Devisetty U.K."/>
            <person name="Aguiy J.C."/>
        </authorList>
    </citation>
    <scope>NUCLEOTIDE SEQUENCE [LARGE SCALE GENOMIC DNA]</scope>
    <source>
        <strain evidence="2">JCA_2017</strain>
    </source>
</reference>
<dbReference type="Proteomes" id="UP000257109">
    <property type="component" value="Unassembled WGS sequence"/>
</dbReference>
<evidence type="ECO:0000256" key="1">
    <source>
        <dbReference type="SAM" id="SignalP"/>
    </source>
</evidence>
<dbReference type="OrthoDB" id="1406315at2759"/>
<feature type="chain" id="PRO_5016663251" evidence="1">
    <location>
        <begin position="33"/>
        <end position="101"/>
    </location>
</feature>
<name>A0A371FHQ1_MUCPR</name>
<organism evidence="2 3">
    <name type="scientific">Mucuna pruriens</name>
    <name type="common">Velvet bean</name>
    <name type="synonym">Dolichos pruriens</name>
    <dbReference type="NCBI Taxonomy" id="157652"/>
    <lineage>
        <taxon>Eukaryota</taxon>
        <taxon>Viridiplantae</taxon>
        <taxon>Streptophyta</taxon>
        <taxon>Embryophyta</taxon>
        <taxon>Tracheophyta</taxon>
        <taxon>Spermatophyta</taxon>
        <taxon>Magnoliopsida</taxon>
        <taxon>eudicotyledons</taxon>
        <taxon>Gunneridae</taxon>
        <taxon>Pentapetalae</taxon>
        <taxon>rosids</taxon>
        <taxon>fabids</taxon>
        <taxon>Fabales</taxon>
        <taxon>Fabaceae</taxon>
        <taxon>Papilionoideae</taxon>
        <taxon>50 kb inversion clade</taxon>
        <taxon>NPAAA clade</taxon>
        <taxon>indigoferoid/millettioid clade</taxon>
        <taxon>Phaseoleae</taxon>
        <taxon>Mucuna</taxon>
    </lineage>
</organism>
<dbReference type="AlphaFoldDB" id="A0A371FHQ1"/>
<feature type="non-terminal residue" evidence="2">
    <location>
        <position position="1"/>
    </location>
</feature>
<comment type="caution">
    <text evidence="2">The sequence shown here is derived from an EMBL/GenBank/DDBJ whole genome shotgun (WGS) entry which is preliminary data.</text>
</comment>
<keyword evidence="3" id="KW-1185">Reference proteome</keyword>
<accession>A0A371FHQ1</accession>
<dbReference type="EMBL" id="QJKJ01009057">
    <property type="protein sequence ID" value="RDX77826.1"/>
    <property type="molecule type" value="Genomic_DNA"/>
</dbReference>
<proteinExistence type="predicted"/>
<protein>
    <submittedName>
        <fullName evidence="2">Uncharacterized protein</fullName>
    </submittedName>
</protein>
<gene>
    <name evidence="2" type="ORF">CR513_41985</name>
</gene>
<sequence length="101" mass="11621">MQLMKTMATLMKSKQFVIFLIVLTLLVASSEARIFPEFSAMKKKVDAKLGLRELINNVRNGEWHQRRSMLGGRAIKTNEMKKVQKLQNPTDSTIFHIMTVL</sequence>
<evidence type="ECO:0000313" key="2">
    <source>
        <dbReference type="EMBL" id="RDX77826.1"/>
    </source>
</evidence>
<evidence type="ECO:0000313" key="3">
    <source>
        <dbReference type="Proteomes" id="UP000257109"/>
    </source>
</evidence>